<feature type="compositionally biased region" description="Basic residues" evidence="1">
    <location>
        <begin position="35"/>
        <end position="48"/>
    </location>
</feature>
<feature type="non-terminal residue" evidence="2">
    <location>
        <position position="1"/>
    </location>
</feature>
<organism evidence="2 3">
    <name type="scientific">Haematococcus lacustris</name>
    <name type="common">Green alga</name>
    <name type="synonym">Haematococcus pluvialis</name>
    <dbReference type="NCBI Taxonomy" id="44745"/>
    <lineage>
        <taxon>Eukaryota</taxon>
        <taxon>Viridiplantae</taxon>
        <taxon>Chlorophyta</taxon>
        <taxon>core chlorophytes</taxon>
        <taxon>Chlorophyceae</taxon>
        <taxon>CS clade</taxon>
        <taxon>Chlamydomonadales</taxon>
        <taxon>Haematococcaceae</taxon>
        <taxon>Haematococcus</taxon>
    </lineage>
</organism>
<keyword evidence="3" id="KW-1185">Reference proteome</keyword>
<dbReference type="AlphaFoldDB" id="A0A6A0AB55"/>
<dbReference type="EMBL" id="BLLF01004700">
    <property type="protein sequence ID" value="GFH30089.1"/>
    <property type="molecule type" value="Genomic_DNA"/>
</dbReference>
<evidence type="ECO:0000313" key="3">
    <source>
        <dbReference type="Proteomes" id="UP000485058"/>
    </source>
</evidence>
<feature type="non-terminal residue" evidence="2">
    <location>
        <position position="87"/>
    </location>
</feature>
<feature type="compositionally biased region" description="Basic and acidic residues" evidence="1">
    <location>
        <begin position="72"/>
        <end position="81"/>
    </location>
</feature>
<feature type="compositionally biased region" description="Basic residues" evidence="1">
    <location>
        <begin position="56"/>
        <end position="65"/>
    </location>
</feature>
<feature type="region of interest" description="Disordered" evidence="1">
    <location>
        <begin position="34"/>
        <end position="87"/>
    </location>
</feature>
<comment type="caution">
    <text evidence="2">The sequence shown here is derived from an EMBL/GenBank/DDBJ whole genome shotgun (WGS) entry which is preliminary data.</text>
</comment>
<sequence>SELKDPGLVAVAARVCIITTVYFHGKPKLLEKATARRTAHRVMAKKKRKDSDKHKKDPGKKKKASRSPQGKQRQERRDGWTTRRRQV</sequence>
<accession>A0A6A0AB55</accession>
<name>A0A6A0AB55_HAELA</name>
<proteinExistence type="predicted"/>
<reference evidence="2 3" key="1">
    <citation type="submission" date="2020-02" db="EMBL/GenBank/DDBJ databases">
        <title>Draft genome sequence of Haematococcus lacustris strain NIES-144.</title>
        <authorList>
            <person name="Morimoto D."/>
            <person name="Nakagawa S."/>
            <person name="Yoshida T."/>
            <person name="Sawayama S."/>
        </authorList>
    </citation>
    <scope>NUCLEOTIDE SEQUENCE [LARGE SCALE GENOMIC DNA]</scope>
    <source>
        <strain evidence="2 3">NIES-144</strain>
    </source>
</reference>
<gene>
    <name evidence="2" type="ORF">HaLaN_28873</name>
</gene>
<evidence type="ECO:0000256" key="1">
    <source>
        <dbReference type="SAM" id="MobiDB-lite"/>
    </source>
</evidence>
<evidence type="ECO:0000313" key="2">
    <source>
        <dbReference type="EMBL" id="GFH30089.1"/>
    </source>
</evidence>
<protein>
    <submittedName>
        <fullName evidence="2">Uncharacterized protein</fullName>
    </submittedName>
</protein>
<dbReference type="Proteomes" id="UP000485058">
    <property type="component" value="Unassembled WGS sequence"/>
</dbReference>